<feature type="region of interest" description="Disordered" evidence="1">
    <location>
        <begin position="155"/>
        <end position="178"/>
    </location>
</feature>
<dbReference type="EMBL" id="QEXO01000004">
    <property type="protein sequence ID" value="PWE13368.1"/>
    <property type="molecule type" value="Genomic_DNA"/>
</dbReference>
<evidence type="ECO:0000259" key="3">
    <source>
        <dbReference type="Pfam" id="PF07987"/>
    </source>
</evidence>
<organism evidence="4 6">
    <name type="scientific">Alcaligenes faecalis</name>
    <dbReference type="NCBI Taxonomy" id="511"/>
    <lineage>
        <taxon>Bacteria</taxon>
        <taxon>Pseudomonadati</taxon>
        <taxon>Pseudomonadota</taxon>
        <taxon>Betaproteobacteria</taxon>
        <taxon>Burkholderiales</taxon>
        <taxon>Alcaligenaceae</taxon>
        <taxon>Alcaligenes</taxon>
    </lineage>
</organism>
<reference evidence="5" key="3">
    <citation type="submission" date="2022-04" db="EMBL/GenBank/DDBJ databases">
        <title>Genomic mining of Alcaligenes faecalis D334 producing ectoin and derivatives.</title>
        <authorList>
            <person name="Doan V.T."/>
            <person name="Quach N.T."/>
            <person name="Vu T.-H.-N."/>
            <person name="Phi Q.-T."/>
        </authorList>
    </citation>
    <scope>NUCLEOTIDE SEQUENCE</scope>
    <source>
        <strain evidence="5">D334</strain>
    </source>
</reference>
<dbReference type="RefSeq" id="WP_083053694.1">
    <property type="nucleotide sequence ID" value="NZ_CP023256.1"/>
</dbReference>
<reference evidence="4 6" key="2">
    <citation type="submission" date="2018-05" db="EMBL/GenBank/DDBJ databases">
        <authorList>
            <person name="Lanie J.A."/>
            <person name="Ng W.-L."/>
            <person name="Kazmierczak K.M."/>
            <person name="Andrzejewski T.M."/>
            <person name="Davidsen T.M."/>
            <person name="Wayne K.J."/>
            <person name="Tettelin H."/>
            <person name="Glass J.I."/>
            <person name="Rusch D."/>
            <person name="Podicherti R."/>
            <person name="Tsui H.-C.T."/>
            <person name="Winkler M.E."/>
        </authorList>
    </citation>
    <scope>NUCLEOTIDE SEQUENCE [LARGE SCALE GENOMIC DNA]</scope>
    <source>
        <strain evidence="4 6">YBY</strain>
    </source>
</reference>
<gene>
    <name evidence="4" type="ORF">DF183_16300</name>
    <name evidence="5" type="ORF">MXF72_10330</name>
</gene>
<dbReference type="EMBL" id="CP095873">
    <property type="protein sequence ID" value="UPL19832.1"/>
    <property type="molecule type" value="Genomic_DNA"/>
</dbReference>
<dbReference type="Gene3D" id="2.60.40.2230">
    <property type="entry name" value="Uncharacterised protein YcnI-like PF07987, DUF1775"/>
    <property type="match status" value="1"/>
</dbReference>
<dbReference type="CDD" id="cd08545">
    <property type="entry name" value="YcnI_like"/>
    <property type="match status" value="1"/>
</dbReference>
<feature type="domain" description="YncI copper-binding" evidence="3">
    <location>
        <begin position="26"/>
        <end position="174"/>
    </location>
</feature>
<dbReference type="AlphaFoldDB" id="A0A2U2BH72"/>
<evidence type="ECO:0000313" key="5">
    <source>
        <dbReference type="EMBL" id="UPL19832.1"/>
    </source>
</evidence>
<feature type="compositionally biased region" description="Low complexity" evidence="1">
    <location>
        <begin position="167"/>
        <end position="178"/>
    </location>
</feature>
<proteinExistence type="predicted"/>
<dbReference type="Pfam" id="PF07987">
    <property type="entry name" value="DUF1775"/>
    <property type="match status" value="1"/>
</dbReference>
<dbReference type="InterPro" id="IPR012533">
    <property type="entry name" value="YcnI-copper_dom"/>
</dbReference>
<dbReference type="OrthoDB" id="9796962at2"/>
<dbReference type="Proteomes" id="UP000245216">
    <property type="component" value="Unassembled WGS sequence"/>
</dbReference>
<dbReference type="STRING" id="511.UZ73_17370"/>
<keyword evidence="2" id="KW-0732">Signal</keyword>
<evidence type="ECO:0000256" key="1">
    <source>
        <dbReference type="SAM" id="MobiDB-lite"/>
    </source>
</evidence>
<evidence type="ECO:0000256" key="2">
    <source>
        <dbReference type="SAM" id="SignalP"/>
    </source>
</evidence>
<name>A0A2U2BH72_ALCFA</name>
<sequence>MSISSTSFRATLGMAAVLFASSAVAHVSLQTKQAPVGSSYKAVLSVPHGCKGSATTKIRVRIPEGVVGVKPQPKAGWTLETVKGDYKQAYTRWGAKVSSGVQEVVWAGGPLQDEHYDEFVFISYLADELKPNSTLYFPVVQECEQGVERWIDQAAPGTKEAADHSDAPAPALQLLPKP</sequence>
<dbReference type="Proteomes" id="UP000830925">
    <property type="component" value="Chromosome"/>
</dbReference>
<feature type="chain" id="PRO_5041538361" evidence="2">
    <location>
        <begin position="26"/>
        <end position="178"/>
    </location>
</feature>
<dbReference type="GeneID" id="96775770"/>
<evidence type="ECO:0000313" key="6">
    <source>
        <dbReference type="Proteomes" id="UP000245216"/>
    </source>
</evidence>
<reference evidence="4 6" key="1">
    <citation type="submission" date="2018-05" db="EMBL/GenBank/DDBJ databases">
        <title>Genome Sequence of an Efficient Indole-Degrading Bacterium, Alcaligenes sp.YBY.</title>
        <authorList>
            <person name="Yang B."/>
        </authorList>
    </citation>
    <scope>NUCLEOTIDE SEQUENCE [LARGE SCALE GENOMIC DNA]</scope>
    <source>
        <strain evidence="4 6">YBY</strain>
    </source>
</reference>
<protein>
    <submittedName>
        <fullName evidence="4">DUF1775 domain-containing protein</fullName>
    </submittedName>
    <submittedName>
        <fullName evidence="5">YcnI family protein</fullName>
    </submittedName>
</protein>
<dbReference type="InterPro" id="IPR038507">
    <property type="entry name" value="YcnI-like_sf"/>
</dbReference>
<feature type="signal peptide" evidence="2">
    <location>
        <begin position="1"/>
        <end position="25"/>
    </location>
</feature>
<evidence type="ECO:0000313" key="4">
    <source>
        <dbReference type="EMBL" id="PWE13368.1"/>
    </source>
</evidence>
<accession>A0A2U2BH72</accession>